<dbReference type="EMBL" id="CAJVPK010000457">
    <property type="protein sequence ID" value="CAG8513102.1"/>
    <property type="molecule type" value="Genomic_DNA"/>
</dbReference>
<dbReference type="Proteomes" id="UP000789706">
    <property type="component" value="Unassembled WGS sequence"/>
</dbReference>
<evidence type="ECO:0000256" key="1">
    <source>
        <dbReference type="SAM" id="MobiDB-lite"/>
    </source>
</evidence>
<proteinExistence type="predicted"/>
<evidence type="ECO:0000313" key="3">
    <source>
        <dbReference type="Proteomes" id="UP000789706"/>
    </source>
</evidence>
<evidence type="ECO:0000313" key="2">
    <source>
        <dbReference type="EMBL" id="CAG8513102.1"/>
    </source>
</evidence>
<sequence length="43" mass="5380">MKYSNARRHDTTTVYIRHETRNPTKRHDPHYKNLDHHEILKLR</sequence>
<feature type="region of interest" description="Disordered" evidence="1">
    <location>
        <begin position="1"/>
        <end position="34"/>
    </location>
</feature>
<keyword evidence="3" id="KW-1185">Reference proteome</keyword>
<accession>A0A9N9A003</accession>
<dbReference type="AlphaFoldDB" id="A0A9N9A003"/>
<organism evidence="2 3">
    <name type="scientific">Diversispora eburnea</name>
    <dbReference type="NCBI Taxonomy" id="1213867"/>
    <lineage>
        <taxon>Eukaryota</taxon>
        <taxon>Fungi</taxon>
        <taxon>Fungi incertae sedis</taxon>
        <taxon>Mucoromycota</taxon>
        <taxon>Glomeromycotina</taxon>
        <taxon>Glomeromycetes</taxon>
        <taxon>Diversisporales</taxon>
        <taxon>Diversisporaceae</taxon>
        <taxon>Diversispora</taxon>
    </lineage>
</organism>
<comment type="caution">
    <text evidence="2">The sequence shown here is derived from an EMBL/GenBank/DDBJ whole genome shotgun (WGS) entry which is preliminary data.</text>
</comment>
<reference evidence="2" key="1">
    <citation type="submission" date="2021-06" db="EMBL/GenBank/DDBJ databases">
        <authorList>
            <person name="Kallberg Y."/>
            <person name="Tangrot J."/>
            <person name="Rosling A."/>
        </authorList>
    </citation>
    <scope>NUCLEOTIDE SEQUENCE</scope>
    <source>
        <strain evidence="2">AZ414A</strain>
    </source>
</reference>
<gene>
    <name evidence="2" type="ORF">DEBURN_LOCUS5278</name>
</gene>
<feature type="compositionally biased region" description="Basic and acidic residues" evidence="1">
    <location>
        <begin position="7"/>
        <end position="34"/>
    </location>
</feature>
<protein>
    <submittedName>
        <fullName evidence="2">6415_t:CDS:1</fullName>
    </submittedName>
</protein>
<name>A0A9N9A003_9GLOM</name>